<comment type="similarity">
    <text evidence="2">Belongs to the HAUS1 family.</text>
</comment>
<keyword evidence="9" id="KW-0131">Cell cycle</keyword>
<keyword evidence="4" id="KW-0132">Cell division</keyword>
<dbReference type="STRING" id="22663.A0A2I0HLI1"/>
<evidence type="ECO:0000256" key="8">
    <source>
        <dbReference type="ARBA" id="ARBA00023212"/>
    </source>
</evidence>
<evidence type="ECO:0000313" key="11">
    <source>
        <dbReference type="Proteomes" id="UP000233551"/>
    </source>
</evidence>
<dbReference type="GeneID" id="116196291"/>
<dbReference type="InterPro" id="IPR026243">
    <property type="entry name" value="HAUS1"/>
</dbReference>
<dbReference type="GO" id="GO:0070652">
    <property type="term" value="C:HAUS complex"/>
    <property type="evidence" value="ECO:0007669"/>
    <property type="project" value="InterPro"/>
</dbReference>
<keyword evidence="6" id="KW-0498">Mitosis</keyword>
<evidence type="ECO:0000256" key="3">
    <source>
        <dbReference type="ARBA" id="ARBA00022490"/>
    </source>
</evidence>
<gene>
    <name evidence="10" type="ORF">CRG98_046994</name>
</gene>
<dbReference type="Pfam" id="PF25762">
    <property type="entry name" value="HAUS1"/>
    <property type="match status" value="1"/>
</dbReference>
<dbReference type="Proteomes" id="UP000233551">
    <property type="component" value="Unassembled WGS sequence"/>
</dbReference>
<comment type="caution">
    <text evidence="10">The sequence shown here is derived from an EMBL/GenBank/DDBJ whole genome shotgun (WGS) entry which is preliminary data.</text>
</comment>
<evidence type="ECO:0000313" key="10">
    <source>
        <dbReference type="EMBL" id="PKI32597.1"/>
    </source>
</evidence>
<evidence type="ECO:0000256" key="2">
    <source>
        <dbReference type="ARBA" id="ARBA00005479"/>
    </source>
</evidence>
<protein>
    <submittedName>
        <fullName evidence="10">Uncharacterized protein</fullName>
    </submittedName>
</protein>
<dbReference type="GO" id="GO:0005874">
    <property type="term" value="C:microtubule"/>
    <property type="evidence" value="ECO:0007669"/>
    <property type="project" value="UniProtKB-KW"/>
</dbReference>
<dbReference type="AlphaFoldDB" id="A0A2I0HLI1"/>
<dbReference type="GO" id="GO:0005829">
    <property type="term" value="C:cytosol"/>
    <property type="evidence" value="ECO:0007669"/>
    <property type="project" value="TreeGrafter"/>
</dbReference>
<accession>A0A2I0HLI1</accession>
<keyword evidence="11" id="KW-1185">Reference proteome</keyword>
<keyword evidence="3" id="KW-0963">Cytoplasm</keyword>
<comment type="subcellular location">
    <subcellularLocation>
        <location evidence="1">Cytoplasm</location>
        <location evidence="1">Cytoskeleton</location>
        <location evidence="1">Spindle</location>
    </subcellularLocation>
</comment>
<evidence type="ECO:0000256" key="1">
    <source>
        <dbReference type="ARBA" id="ARBA00004186"/>
    </source>
</evidence>
<dbReference type="PRINTS" id="PR02087">
    <property type="entry name" value="HAUSAUGMINL1"/>
</dbReference>
<sequence>MSDIIAPLVDAPSIESKSGSDAARIAEVKAWLASQFEAAGKEVPEFEYNSRSIAHLYNLATISQAKTQAANIVAADFRQKAAEYRSQAARMREILEASGLAQESLPSNIVASAQALANVANLLNIRDTELSSFLIAMGDISLRKTSVEEKRAKVEKDSKILLDYIRKAITRLSDLKRTHAQLEDHVAPCEVQMDKWKTNLAVMASKERQYNQQYANYKAALNRVGYTPEVSHGVLVEMAEHRKELEKKTEPILDTLRSYQDLPPDKALAALAIEDKKRQYAAAEKYFEDVLHSALSSTD</sequence>
<dbReference type="OrthoDB" id="5372507at2759"/>
<dbReference type="GO" id="GO:0051225">
    <property type="term" value="P:spindle assembly"/>
    <property type="evidence" value="ECO:0007669"/>
    <property type="project" value="InterPro"/>
</dbReference>
<dbReference type="GO" id="GO:0005819">
    <property type="term" value="C:spindle"/>
    <property type="evidence" value="ECO:0007669"/>
    <property type="project" value="UniProtKB-SubCell"/>
</dbReference>
<dbReference type="PANTHER" id="PTHR31570:SF1">
    <property type="entry name" value="HAUS AUGMIN-LIKE COMPLEX SUBUNIT 1"/>
    <property type="match status" value="1"/>
</dbReference>
<evidence type="ECO:0000256" key="5">
    <source>
        <dbReference type="ARBA" id="ARBA00022701"/>
    </source>
</evidence>
<keyword evidence="7" id="KW-0175">Coiled coil</keyword>
<organism evidence="10 11">
    <name type="scientific">Punica granatum</name>
    <name type="common">Pomegranate</name>
    <dbReference type="NCBI Taxonomy" id="22663"/>
    <lineage>
        <taxon>Eukaryota</taxon>
        <taxon>Viridiplantae</taxon>
        <taxon>Streptophyta</taxon>
        <taxon>Embryophyta</taxon>
        <taxon>Tracheophyta</taxon>
        <taxon>Spermatophyta</taxon>
        <taxon>Magnoliopsida</taxon>
        <taxon>eudicotyledons</taxon>
        <taxon>Gunneridae</taxon>
        <taxon>Pentapetalae</taxon>
        <taxon>rosids</taxon>
        <taxon>malvids</taxon>
        <taxon>Myrtales</taxon>
        <taxon>Lythraceae</taxon>
        <taxon>Punica</taxon>
    </lineage>
</organism>
<evidence type="ECO:0000256" key="7">
    <source>
        <dbReference type="ARBA" id="ARBA00023054"/>
    </source>
</evidence>
<dbReference type="GO" id="GO:0051301">
    <property type="term" value="P:cell division"/>
    <property type="evidence" value="ECO:0007669"/>
    <property type="project" value="UniProtKB-KW"/>
</dbReference>
<reference evidence="10 11" key="1">
    <citation type="submission" date="2017-11" db="EMBL/GenBank/DDBJ databases">
        <title>De-novo sequencing of pomegranate (Punica granatum L.) genome.</title>
        <authorList>
            <person name="Akparov Z."/>
            <person name="Amiraslanov A."/>
            <person name="Hajiyeva S."/>
            <person name="Abbasov M."/>
            <person name="Kaur K."/>
            <person name="Hamwieh A."/>
            <person name="Solovyev V."/>
            <person name="Salamov A."/>
            <person name="Braich B."/>
            <person name="Kosarev P."/>
            <person name="Mahmoud A."/>
            <person name="Hajiyev E."/>
            <person name="Babayeva S."/>
            <person name="Izzatullayeva V."/>
            <person name="Mammadov A."/>
            <person name="Mammadov A."/>
            <person name="Sharifova S."/>
            <person name="Ojaghi J."/>
            <person name="Eynullazada K."/>
            <person name="Bayramov B."/>
            <person name="Abdulazimova A."/>
            <person name="Shahmuradov I."/>
        </authorList>
    </citation>
    <scope>NUCLEOTIDE SEQUENCE [LARGE SCALE GENOMIC DNA]</scope>
    <source>
        <strain evidence="11">cv. AG2017</strain>
        <tissue evidence="10">Leaf</tissue>
    </source>
</reference>
<proteinExistence type="inferred from homology"/>
<name>A0A2I0HLI1_PUNGR</name>
<evidence type="ECO:0000256" key="9">
    <source>
        <dbReference type="ARBA" id="ARBA00023306"/>
    </source>
</evidence>
<evidence type="ECO:0000256" key="6">
    <source>
        <dbReference type="ARBA" id="ARBA00022776"/>
    </source>
</evidence>
<dbReference type="PANTHER" id="PTHR31570">
    <property type="entry name" value="HAUS AUGMIN-LIKE COMPLEX SUBUNIT 1"/>
    <property type="match status" value="1"/>
</dbReference>
<evidence type="ECO:0000256" key="4">
    <source>
        <dbReference type="ARBA" id="ARBA00022618"/>
    </source>
</evidence>
<keyword evidence="5" id="KW-0493">Microtubule</keyword>
<dbReference type="EMBL" id="PGOL01007499">
    <property type="protein sequence ID" value="PKI32597.1"/>
    <property type="molecule type" value="Genomic_DNA"/>
</dbReference>
<keyword evidence="8" id="KW-0206">Cytoskeleton</keyword>